<dbReference type="Gene3D" id="3.30.530.20">
    <property type="match status" value="1"/>
</dbReference>
<name>A0A5Q2MKD1_9ACTN</name>
<dbReference type="SUPFAM" id="SSF55961">
    <property type="entry name" value="Bet v1-like"/>
    <property type="match status" value="1"/>
</dbReference>
<dbReference type="InterPro" id="IPR023393">
    <property type="entry name" value="START-like_dom_sf"/>
</dbReference>
<dbReference type="InterPro" id="IPR013538">
    <property type="entry name" value="ASHA1/2-like_C"/>
</dbReference>
<dbReference type="Proteomes" id="UP000392064">
    <property type="component" value="Chromosome"/>
</dbReference>
<feature type="domain" description="Activator of Hsp90 ATPase homologue 1/2-like C-terminal" evidence="2">
    <location>
        <begin position="20"/>
        <end position="146"/>
    </location>
</feature>
<gene>
    <name evidence="3" type="ORF">GEV26_13155</name>
</gene>
<dbReference type="CDD" id="cd07814">
    <property type="entry name" value="SRPBCC_CalC_Aha1-like"/>
    <property type="match status" value="1"/>
</dbReference>
<organism evidence="3 4">
    <name type="scientific">Aeromicrobium yanjiei</name>
    <dbReference type="NCBI Taxonomy" id="2662028"/>
    <lineage>
        <taxon>Bacteria</taxon>
        <taxon>Bacillati</taxon>
        <taxon>Actinomycetota</taxon>
        <taxon>Actinomycetes</taxon>
        <taxon>Propionibacteriales</taxon>
        <taxon>Nocardioidaceae</taxon>
        <taxon>Aeromicrobium</taxon>
    </lineage>
</organism>
<evidence type="ECO:0000259" key="2">
    <source>
        <dbReference type="Pfam" id="PF08327"/>
    </source>
</evidence>
<accession>A0A5Q2MKD1</accession>
<dbReference type="AlphaFoldDB" id="A0A5Q2MKD1"/>
<keyword evidence="4" id="KW-1185">Reference proteome</keyword>
<dbReference type="KEGG" id="aef:GEV26_13155"/>
<comment type="similarity">
    <text evidence="1">Belongs to the AHA1 family.</text>
</comment>
<reference evidence="3 4" key="1">
    <citation type="submission" date="2019-11" db="EMBL/GenBank/DDBJ databases">
        <authorList>
            <person name="Li J."/>
        </authorList>
    </citation>
    <scope>NUCLEOTIDE SEQUENCE [LARGE SCALE GENOMIC DNA]</scope>
    <source>
        <strain evidence="3 4">MF47</strain>
    </source>
</reference>
<evidence type="ECO:0000256" key="1">
    <source>
        <dbReference type="ARBA" id="ARBA00006817"/>
    </source>
</evidence>
<evidence type="ECO:0000313" key="4">
    <source>
        <dbReference type="Proteomes" id="UP000392064"/>
    </source>
</evidence>
<dbReference type="Pfam" id="PF08327">
    <property type="entry name" value="AHSA1"/>
    <property type="match status" value="1"/>
</dbReference>
<dbReference type="EMBL" id="CP045737">
    <property type="protein sequence ID" value="QGG42239.1"/>
    <property type="molecule type" value="Genomic_DNA"/>
</dbReference>
<dbReference type="RefSeq" id="WP_153653723.1">
    <property type="nucleotide sequence ID" value="NZ_CP045737.1"/>
</dbReference>
<sequence>MSTTPNVPYRLEFSVEVPGTPEQVWQAIATAKGMSAWFLPTRMEEREGGSLHFSMGPEMGSDGRVTGWDPPHRLAYEEDWAALMGTDPDALSALTSEFLVEAQSGGSCVVRVTSSGFGTGAEWEPEFWEEMGTNWKPFFDNLRIYLSHFPGQEASQLEATASLPGEAEALWSTMHETLGLGGEGAAVDVRGATGTVERVGERQTLVRLTEPVPGMLSVFAYPEGDGKAAAGVRAYLFSPAAADYVRREEPAWQSWLQGLDARMPATE</sequence>
<proteinExistence type="inferred from homology"/>
<protein>
    <submittedName>
        <fullName evidence="3">SRPBCC domain-containing protein</fullName>
    </submittedName>
</protein>
<evidence type="ECO:0000313" key="3">
    <source>
        <dbReference type="EMBL" id="QGG42239.1"/>
    </source>
</evidence>